<evidence type="ECO:0000313" key="1">
    <source>
        <dbReference type="EMBL" id="MBO0350420.1"/>
    </source>
</evidence>
<protein>
    <submittedName>
        <fullName evidence="1">AAA family ATPase</fullName>
    </submittedName>
</protein>
<dbReference type="InterPro" id="IPR027417">
    <property type="entry name" value="P-loop_NTPase"/>
</dbReference>
<accession>A0ABS3FTI7</accession>
<proteinExistence type="predicted"/>
<name>A0ABS3FTI7_9CYAN</name>
<keyword evidence="2" id="KW-1185">Reference proteome</keyword>
<sequence length="466" mass="52546">MMVDLKQFFDATNPSKTLFVENSELDQKYYIDFSSVRGGKIIEDLKDNITLWSPEKPTCQLFTGHIGCGKSTELLRLKAELEQEGFHVVYFESSKDLEMGDVDVGDILLAIAKRVSESLDRLTLEEPKRLKSILQGAAKLLQTEIEFDKLEIDALGNKISASKEGVTVDAFGNQFSAGKEGITIVAMGIAKITAKVKASPDLRSKLRGYLEPQTNGLIDAINKEILEPAIAHLKQHGKKGLVAIVDSLDKVDSTPKPWGRPQQEYLFVDRGEQLRSLHCHLVYTMPLALRFSNDFGTLIERFIVRPQVLPMVPVQCPNGSENIEGMELLRQMVLARAFPDLEPRQRLEKITLIFQDPETLDRLCQVSGGHVRNLLRMLNDGIKKQRGLPITRQTIEDVISAYRNERILAVTDLEWGLLRRVMEQKKVAGDDGYQTLIRSMFVYEYRDTAASWFDINPILAEAKELG</sequence>
<organism evidence="1 2">
    <name type="scientific">Phormidium pseudopriestleyi FRX01</name>
    <dbReference type="NCBI Taxonomy" id="1759528"/>
    <lineage>
        <taxon>Bacteria</taxon>
        <taxon>Bacillati</taxon>
        <taxon>Cyanobacteriota</taxon>
        <taxon>Cyanophyceae</taxon>
        <taxon>Oscillatoriophycideae</taxon>
        <taxon>Oscillatoriales</taxon>
        <taxon>Oscillatoriaceae</taxon>
        <taxon>Phormidium</taxon>
    </lineage>
</organism>
<evidence type="ECO:0000313" key="2">
    <source>
        <dbReference type="Proteomes" id="UP000664844"/>
    </source>
</evidence>
<gene>
    <name evidence="1" type="ORF">J0895_15205</name>
</gene>
<dbReference type="Proteomes" id="UP000664844">
    <property type="component" value="Unassembled WGS sequence"/>
</dbReference>
<reference evidence="1 2" key="1">
    <citation type="submission" date="2021-03" db="EMBL/GenBank/DDBJ databases">
        <title>Metabolic Capacity of the Antarctic Cyanobacterium Phormidium pseudopriestleyi that Sustains Oxygenic Photosynthesis in the Presence of Hydrogen Sulfide.</title>
        <authorList>
            <person name="Lumian J.E."/>
            <person name="Jungblut A.D."/>
            <person name="Dillon M.L."/>
            <person name="Hawes I."/>
            <person name="Doran P.T."/>
            <person name="Mackey T.J."/>
            <person name="Dick G.J."/>
            <person name="Grettenberger C.L."/>
            <person name="Sumner D.Y."/>
        </authorList>
    </citation>
    <scope>NUCLEOTIDE SEQUENCE [LARGE SCALE GENOMIC DNA]</scope>
    <source>
        <strain evidence="1 2">FRX01</strain>
    </source>
</reference>
<dbReference type="EMBL" id="JAFLQW010000406">
    <property type="protein sequence ID" value="MBO0350420.1"/>
    <property type="molecule type" value="Genomic_DNA"/>
</dbReference>
<dbReference type="RefSeq" id="WP_207088899.1">
    <property type="nucleotide sequence ID" value="NZ_JAFLQW010000406.1"/>
</dbReference>
<comment type="caution">
    <text evidence="1">The sequence shown here is derived from an EMBL/GenBank/DDBJ whole genome shotgun (WGS) entry which is preliminary data.</text>
</comment>
<dbReference type="SUPFAM" id="SSF52540">
    <property type="entry name" value="P-loop containing nucleoside triphosphate hydrolases"/>
    <property type="match status" value="1"/>
</dbReference>